<keyword evidence="2" id="KW-0813">Transport</keyword>
<comment type="caution">
    <text evidence="5">The sequence shown here is derived from an EMBL/GenBank/DDBJ whole genome shotgun (WGS) entry which is preliminary data.</text>
</comment>
<dbReference type="GO" id="GO:0055052">
    <property type="term" value="C:ATP-binding cassette (ABC) transporter complex, substrate-binding subunit-containing"/>
    <property type="evidence" value="ECO:0007669"/>
    <property type="project" value="TreeGrafter"/>
</dbReference>
<dbReference type="GO" id="GO:0015144">
    <property type="term" value="F:carbohydrate transmembrane transporter activity"/>
    <property type="evidence" value="ECO:0007669"/>
    <property type="project" value="InterPro"/>
</dbReference>
<dbReference type="Proteomes" id="UP000265715">
    <property type="component" value="Unassembled WGS sequence"/>
</dbReference>
<dbReference type="GO" id="GO:0015768">
    <property type="term" value="P:maltose transport"/>
    <property type="evidence" value="ECO:0007669"/>
    <property type="project" value="TreeGrafter"/>
</dbReference>
<evidence type="ECO:0000256" key="1">
    <source>
        <dbReference type="ARBA" id="ARBA00008520"/>
    </source>
</evidence>
<evidence type="ECO:0000256" key="3">
    <source>
        <dbReference type="ARBA" id="ARBA00022597"/>
    </source>
</evidence>
<dbReference type="SUPFAM" id="SSF53850">
    <property type="entry name" value="Periplasmic binding protein-like II"/>
    <property type="match status" value="1"/>
</dbReference>
<accession>A0A399E8P1</accession>
<evidence type="ECO:0000313" key="5">
    <source>
        <dbReference type="EMBL" id="RIH81097.1"/>
    </source>
</evidence>
<gene>
    <name evidence="5" type="primary">malE_2</name>
    <name evidence="5" type="ORF">Mterra_03398</name>
</gene>
<dbReference type="AlphaFoldDB" id="A0A399E8P1"/>
<dbReference type="OrthoDB" id="9766758at2"/>
<protein>
    <submittedName>
        <fullName evidence="5">Maltose-binding periplasmic protein</fullName>
    </submittedName>
</protein>
<keyword evidence="3" id="KW-0762">Sugar transport</keyword>
<dbReference type="RefSeq" id="WP_119316309.1">
    <property type="nucleotide sequence ID" value="NZ_QXDL01000207.1"/>
</dbReference>
<proteinExistence type="inferred from homology"/>
<evidence type="ECO:0000313" key="6">
    <source>
        <dbReference type="Proteomes" id="UP000265715"/>
    </source>
</evidence>
<dbReference type="GO" id="GO:1901982">
    <property type="term" value="F:maltose binding"/>
    <property type="evidence" value="ECO:0007669"/>
    <property type="project" value="TreeGrafter"/>
</dbReference>
<reference evidence="5 6" key="1">
    <citation type="submission" date="2018-08" db="EMBL/GenBank/DDBJ databases">
        <title>Meiothermus terrae DSM 26712 genome sequencing project.</title>
        <authorList>
            <person name="Da Costa M.S."/>
            <person name="Albuquerque L."/>
            <person name="Raposo P."/>
            <person name="Froufe H.J.C."/>
            <person name="Barroso C.S."/>
            <person name="Egas C."/>
        </authorList>
    </citation>
    <scope>NUCLEOTIDE SEQUENCE [LARGE SCALE GENOMIC DNA]</scope>
    <source>
        <strain evidence="5 6">DSM 26712</strain>
    </source>
</reference>
<dbReference type="Gene3D" id="3.40.190.10">
    <property type="entry name" value="Periplasmic binding protein-like II"/>
    <property type="match status" value="2"/>
</dbReference>
<dbReference type="PANTHER" id="PTHR30061">
    <property type="entry name" value="MALTOSE-BINDING PERIPLASMIC PROTEIN"/>
    <property type="match status" value="1"/>
</dbReference>
<dbReference type="InterPro" id="IPR006060">
    <property type="entry name" value="Maltose/Cyclodextrin-bd"/>
</dbReference>
<comment type="similarity">
    <text evidence="1">Belongs to the bacterial solute-binding protein 1 family.</text>
</comment>
<dbReference type="EMBL" id="QXDL01000207">
    <property type="protein sequence ID" value="RIH81097.1"/>
    <property type="molecule type" value="Genomic_DNA"/>
</dbReference>
<evidence type="ECO:0000256" key="4">
    <source>
        <dbReference type="ARBA" id="ARBA00022729"/>
    </source>
</evidence>
<dbReference type="InterPro" id="IPR006059">
    <property type="entry name" value="SBP"/>
</dbReference>
<sequence length="397" mass="42419">MRKGWLVALGVVMGLAMAQGKLTVWTHYGGPELEWLKKTAAAFEKGSGTKVEVVEVPFGDIQNKFILGAPQGQAADLIVSIPHDWVGAMAAAGVLEPMGKYTTASYVQGLNDVAVDALTYRNQLFALPMFAESVALIYNKKYVKTPPRTWDEFLKIAQENTKGNTFGFLYNIGDPYFNYGFFTAFGGSVFARSGGSLNAADLRLGGEAGQKAIGFIKDLRYKYKLVPEGVDYGVADGAFKDGSLAMIINGPWAIGDYKKAKIDFGVASFPAPPGGSAWKPFVGVQGVAMNAYSRNKTAAANFAKLLITENSQIAFNQAGGRIPVSKAAVAKLKNDPVVAGFSPVIASGSPMPNIPEMGKVWGPWGNAISQAIQKPDTNVNKIVEDMVAEIRKGIGSR</sequence>
<keyword evidence="4" id="KW-0732">Signal</keyword>
<evidence type="ECO:0000256" key="2">
    <source>
        <dbReference type="ARBA" id="ARBA00022448"/>
    </source>
</evidence>
<dbReference type="PANTHER" id="PTHR30061:SF50">
    <property type="entry name" value="MALTOSE_MALTODEXTRIN-BINDING PERIPLASMIC PROTEIN"/>
    <property type="match status" value="1"/>
</dbReference>
<dbReference type="CDD" id="cd13586">
    <property type="entry name" value="PBP2_Maltose_binding_like"/>
    <property type="match status" value="1"/>
</dbReference>
<keyword evidence="6" id="KW-1185">Reference proteome</keyword>
<organism evidence="5 6">
    <name type="scientific">Calidithermus terrae</name>
    <dbReference type="NCBI Taxonomy" id="1408545"/>
    <lineage>
        <taxon>Bacteria</taxon>
        <taxon>Thermotogati</taxon>
        <taxon>Deinococcota</taxon>
        <taxon>Deinococci</taxon>
        <taxon>Thermales</taxon>
        <taxon>Thermaceae</taxon>
        <taxon>Calidithermus</taxon>
    </lineage>
</organism>
<dbReference type="GO" id="GO:0042956">
    <property type="term" value="P:maltodextrin transmembrane transport"/>
    <property type="evidence" value="ECO:0007669"/>
    <property type="project" value="TreeGrafter"/>
</dbReference>
<dbReference type="PRINTS" id="PR00181">
    <property type="entry name" value="MALTOSEBP"/>
</dbReference>
<dbReference type="Pfam" id="PF13416">
    <property type="entry name" value="SBP_bac_8"/>
    <property type="match status" value="1"/>
</dbReference>
<name>A0A399E8P1_9DEIN</name>